<keyword evidence="11" id="KW-1185">Reference proteome</keyword>
<dbReference type="OMA" id="GVHFTRM"/>
<sequence>MRASLRVMRPAADLSVKHLVIGGGVVGLATAARLSREGSTILLEKNTVLGEEVSARNSEVLHAGLYYPEDSLKTKLCILGKLMLTEACKQYSLPWKNTGKWVVAQNDEESKFLADLEVKAKRLGVPLHFISEATRLAEEPKVRCKEALVSPSTGILDSHAIMQFFEGRITANEDSNIVTHTKAVSIAKSDSGYLVDTVDREGERCLIEADSVVNCAGLYADLVAQMALGDAFPAHYRQYYCKGNYYAYSRKTLVSRLIYPVPEKNLKGLGVHVTIDLAGHMRFGPDAFYIDRPTDPWAAPDYTVYEYHLDDAHKAITKYLPEVKRDALYADYSGIRPKLAGPGEPFRDFLIEEESARGFPGLVNLLGIESPGLTSSPAIAEHVAEKLGYNPCYRPDALTSH</sequence>
<dbReference type="Gene3D" id="3.50.50.60">
    <property type="entry name" value="FAD/NAD(P)-binding domain"/>
    <property type="match status" value="1"/>
</dbReference>
<keyword evidence="3" id="KW-0274">FAD</keyword>
<evidence type="ECO:0000259" key="9">
    <source>
        <dbReference type="Pfam" id="PF01266"/>
    </source>
</evidence>
<dbReference type="GeneID" id="14922300"/>
<comment type="catalytic activity">
    <reaction evidence="5">
        <text>(S)-2-hydroxyglutarate + A = 2-oxoglutarate + AH2</text>
        <dbReference type="Rhea" id="RHEA:21252"/>
        <dbReference type="ChEBI" id="CHEBI:13193"/>
        <dbReference type="ChEBI" id="CHEBI:16782"/>
        <dbReference type="ChEBI" id="CHEBI:16810"/>
        <dbReference type="ChEBI" id="CHEBI:17499"/>
        <dbReference type="EC" id="1.1.99.2"/>
    </reaction>
</comment>
<dbReference type="EC" id="1.1.99.2" evidence="7"/>
<dbReference type="AlphaFoldDB" id="L8H9J5"/>
<dbReference type="Proteomes" id="UP000011083">
    <property type="component" value="Unassembled WGS sequence"/>
</dbReference>
<evidence type="ECO:0000256" key="8">
    <source>
        <dbReference type="ARBA" id="ARBA00041137"/>
    </source>
</evidence>
<dbReference type="STRING" id="1257118.L8H9J5"/>
<name>L8H9J5_ACACF</name>
<dbReference type="SUPFAM" id="SSF51905">
    <property type="entry name" value="FAD/NAD(P)-binding domain"/>
    <property type="match status" value="1"/>
</dbReference>
<dbReference type="RefSeq" id="XP_004345952.1">
    <property type="nucleotide sequence ID" value="XM_004345902.1"/>
</dbReference>
<dbReference type="InterPro" id="IPR036188">
    <property type="entry name" value="FAD/NAD-bd_sf"/>
</dbReference>
<comment type="cofactor">
    <cofactor evidence="1">
        <name>FAD</name>
        <dbReference type="ChEBI" id="CHEBI:57692"/>
    </cofactor>
</comment>
<dbReference type="OrthoDB" id="498204at2759"/>
<dbReference type="InterPro" id="IPR006076">
    <property type="entry name" value="FAD-dep_OxRdtase"/>
</dbReference>
<keyword evidence="4" id="KW-0560">Oxidoreductase</keyword>
<reference evidence="10 11" key="1">
    <citation type="journal article" date="2013" name="Genome Biol.">
        <title>Genome of Acanthamoeba castellanii highlights extensive lateral gene transfer and early evolution of tyrosine kinase signaling.</title>
        <authorList>
            <person name="Clarke M."/>
            <person name="Lohan A.J."/>
            <person name="Liu B."/>
            <person name="Lagkouvardos I."/>
            <person name="Roy S."/>
            <person name="Zafar N."/>
            <person name="Bertelli C."/>
            <person name="Schilde C."/>
            <person name="Kianianmomeni A."/>
            <person name="Burglin T.R."/>
            <person name="Frech C."/>
            <person name="Turcotte B."/>
            <person name="Kopec K.O."/>
            <person name="Synnott J.M."/>
            <person name="Choo C."/>
            <person name="Paponov I."/>
            <person name="Finkler A."/>
            <person name="Soon Heng Tan C."/>
            <person name="Hutchins A.P."/>
            <person name="Weinmeier T."/>
            <person name="Rattei T."/>
            <person name="Chu J.S."/>
            <person name="Gimenez G."/>
            <person name="Irimia M."/>
            <person name="Rigden D.J."/>
            <person name="Fitzpatrick D.A."/>
            <person name="Lorenzo-Morales J."/>
            <person name="Bateman A."/>
            <person name="Chiu C.H."/>
            <person name="Tang P."/>
            <person name="Hegemann P."/>
            <person name="Fromm H."/>
            <person name="Raoult D."/>
            <person name="Greub G."/>
            <person name="Miranda-Saavedra D."/>
            <person name="Chen N."/>
            <person name="Nash P."/>
            <person name="Ginger M.L."/>
            <person name="Horn M."/>
            <person name="Schaap P."/>
            <person name="Caler L."/>
            <person name="Loftus B."/>
        </authorList>
    </citation>
    <scope>NUCLEOTIDE SEQUENCE [LARGE SCALE GENOMIC DNA]</scope>
    <source>
        <strain evidence="10 11">Neff</strain>
    </source>
</reference>
<dbReference type="PANTHER" id="PTHR43104:SF4">
    <property type="entry name" value="L-2-HYDROXYGLUTARATE DEHYDROGENASE, MITOCHONDRIAL"/>
    <property type="match status" value="1"/>
</dbReference>
<evidence type="ECO:0000256" key="5">
    <source>
        <dbReference type="ARBA" id="ARBA00036066"/>
    </source>
</evidence>
<evidence type="ECO:0000256" key="1">
    <source>
        <dbReference type="ARBA" id="ARBA00001974"/>
    </source>
</evidence>
<proteinExistence type="inferred from homology"/>
<dbReference type="GO" id="GO:0047545">
    <property type="term" value="F:(S)-2-hydroxyglutarate dehydrogenase activity"/>
    <property type="evidence" value="ECO:0007669"/>
    <property type="project" value="UniProtKB-EC"/>
</dbReference>
<protein>
    <recommendedName>
        <fullName evidence="8">L-2-hydroxyglutarate dehydrogenase, mitochondrial</fullName>
        <ecNumber evidence="7">1.1.99.2</ecNumber>
    </recommendedName>
</protein>
<feature type="domain" description="FAD dependent oxidoreductase" evidence="9">
    <location>
        <begin position="19"/>
        <end position="385"/>
    </location>
</feature>
<accession>L8H9J5</accession>
<evidence type="ECO:0000256" key="3">
    <source>
        <dbReference type="ARBA" id="ARBA00022827"/>
    </source>
</evidence>
<evidence type="ECO:0000313" key="10">
    <source>
        <dbReference type="EMBL" id="ELR21408.1"/>
    </source>
</evidence>
<evidence type="ECO:0000313" key="11">
    <source>
        <dbReference type="Proteomes" id="UP000011083"/>
    </source>
</evidence>
<dbReference type="VEuPathDB" id="AmoebaDB:ACA1_183420"/>
<evidence type="ECO:0000256" key="7">
    <source>
        <dbReference type="ARBA" id="ARBA00038878"/>
    </source>
</evidence>
<evidence type="ECO:0000256" key="2">
    <source>
        <dbReference type="ARBA" id="ARBA00022630"/>
    </source>
</evidence>
<evidence type="ECO:0000256" key="4">
    <source>
        <dbReference type="ARBA" id="ARBA00023002"/>
    </source>
</evidence>
<dbReference type="KEGG" id="acan:ACA1_183420"/>
<dbReference type="PANTHER" id="PTHR43104">
    <property type="entry name" value="L-2-HYDROXYGLUTARATE DEHYDROGENASE, MITOCHONDRIAL"/>
    <property type="match status" value="1"/>
</dbReference>
<dbReference type="Pfam" id="PF01266">
    <property type="entry name" value="DAO"/>
    <property type="match status" value="1"/>
</dbReference>
<gene>
    <name evidence="10" type="ORF">ACA1_183420</name>
</gene>
<dbReference type="Gene3D" id="3.30.9.10">
    <property type="entry name" value="D-Amino Acid Oxidase, subunit A, domain 2"/>
    <property type="match status" value="1"/>
</dbReference>
<comment type="similarity">
    <text evidence="6">Belongs to the L2HGDH family.</text>
</comment>
<evidence type="ECO:0000256" key="6">
    <source>
        <dbReference type="ARBA" id="ARBA00037941"/>
    </source>
</evidence>
<dbReference type="EMBL" id="KB007904">
    <property type="protein sequence ID" value="ELR21408.1"/>
    <property type="molecule type" value="Genomic_DNA"/>
</dbReference>
<keyword evidence="2" id="KW-0285">Flavoprotein</keyword>
<organism evidence="10 11">
    <name type="scientific">Acanthamoeba castellanii (strain ATCC 30010 / Neff)</name>
    <dbReference type="NCBI Taxonomy" id="1257118"/>
    <lineage>
        <taxon>Eukaryota</taxon>
        <taxon>Amoebozoa</taxon>
        <taxon>Discosea</taxon>
        <taxon>Longamoebia</taxon>
        <taxon>Centramoebida</taxon>
        <taxon>Acanthamoebidae</taxon>
        <taxon>Acanthamoeba</taxon>
    </lineage>
</organism>